<sequence length="401" mass="43739">MHELSGEKFESDFFLDGLRNKQVKAVLNARMVTSIPKACALLLYKNLHLPVEEEDEFAGEETGQPRTNGAASTESQVLQELRQMNQLMRTRPLGPGTPRGQVSAVVPPTSPRDSVPVANRNASGSALGPLRICLGPDTRTIEDEVVCRRCGRIGCSRETCPRREGRCNRCNELGHYSVECNRPRPQRNYRNGKCRRMECFLCGEGDHTVAKCPSLERLRGAVRNATTGTPTGASQLEEGGRSVTPSSCLTGDTKGAEGSPRTTGEVKEALVKRGKNYEGARGVPVASVRTETVDIETGPNEKGSPTERTGSERDEEISGSTEMPKRERVGTAEATERHDVTPSWEKGTTERPRRVQDAATERSESASKPQGEHKEREKAVDKTVSSEQRKGALELTPGDAA</sequence>
<feature type="region of interest" description="Disordered" evidence="1">
    <location>
        <begin position="89"/>
        <end position="121"/>
    </location>
</feature>
<dbReference type="GO" id="GO:0008270">
    <property type="term" value="F:zinc ion binding"/>
    <property type="evidence" value="ECO:0007669"/>
    <property type="project" value="InterPro"/>
</dbReference>
<feature type="region of interest" description="Disordered" evidence="1">
    <location>
        <begin position="282"/>
        <end position="401"/>
    </location>
</feature>
<feature type="compositionally biased region" description="Polar residues" evidence="1">
    <location>
        <begin position="64"/>
        <end position="76"/>
    </location>
</feature>
<feature type="region of interest" description="Disordered" evidence="1">
    <location>
        <begin position="223"/>
        <end position="267"/>
    </location>
</feature>
<protein>
    <recommendedName>
        <fullName evidence="2">CCHC-type domain-containing protein</fullName>
    </recommendedName>
</protein>
<evidence type="ECO:0000313" key="4">
    <source>
        <dbReference type="Proteomes" id="UP000018721"/>
    </source>
</evidence>
<keyword evidence="4" id="KW-1185">Reference proteome</keyword>
<dbReference type="EMBL" id="ANIZ01001573">
    <property type="protein sequence ID" value="ETI46415.1"/>
    <property type="molecule type" value="Genomic_DNA"/>
</dbReference>
<dbReference type="SUPFAM" id="SSF57756">
    <property type="entry name" value="Retrovirus zinc finger-like domains"/>
    <property type="match status" value="1"/>
</dbReference>
<feature type="compositionally biased region" description="Polar residues" evidence="1">
    <location>
        <begin position="224"/>
        <end position="234"/>
    </location>
</feature>
<feature type="domain" description="CCHC-type" evidence="2">
    <location>
        <begin position="166"/>
        <end position="182"/>
    </location>
</feature>
<dbReference type="InterPro" id="IPR036875">
    <property type="entry name" value="Znf_CCHC_sf"/>
</dbReference>
<proteinExistence type="predicted"/>
<dbReference type="SMART" id="SM00343">
    <property type="entry name" value="ZnF_C2HC"/>
    <property type="match status" value="3"/>
</dbReference>
<organism evidence="3 4">
    <name type="scientific">Phytophthora nicotianae P1569</name>
    <dbReference type="NCBI Taxonomy" id="1317065"/>
    <lineage>
        <taxon>Eukaryota</taxon>
        <taxon>Sar</taxon>
        <taxon>Stramenopiles</taxon>
        <taxon>Oomycota</taxon>
        <taxon>Peronosporomycetes</taxon>
        <taxon>Peronosporales</taxon>
        <taxon>Peronosporaceae</taxon>
        <taxon>Phytophthora</taxon>
    </lineage>
</organism>
<dbReference type="GO" id="GO:0003676">
    <property type="term" value="F:nucleic acid binding"/>
    <property type="evidence" value="ECO:0007669"/>
    <property type="project" value="InterPro"/>
</dbReference>
<feature type="region of interest" description="Disordered" evidence="1">
    <location>
        <begin position="55"/>
        <end position="76"/>
    </location>
</feature>
<evidence type="ECO:0000256" key="1">
    <source>
        <dbReference type="SAM" id="MobiDB-lite"/>
    </source>
</evidence>
<dbReference type="AlphaFoldDB" id="V9F4G8"/>
<dbReference type="Proteomes" id="UP000018721">
    <property type="component" value="Unassembled WGS sequence"/>
</dbReference>
<accession>V9F4G8</accession>
<dbReference type="HOGENOM" id="CLU_687888_0_0_1"/>
<feature type="domain" description="CCHC-type" evidence="2">
    <location>
        <begin position="146"/>
        <end position="162"/>
    </location>
</feature>
<feature type="compositionally biased region" description="Basic and acidic residues" evidence="1">
    <location>
        <begin position="323"/>
        <end position="340"/>
    </location>
</feature>
<feature type="domain" description="CCHC-type" evidence="2">
    <location>
        <begin position="198"/>
        <end position="214"/>
    </location>
</feature>
<evidence type="ECO:0000259" key="2">
    <source>
        <dbReference type="SMART" id="SM00343"/>
    </source>
</evidence>
<evidence type="ECO:0000313" key="3">
    <source>
        <dbReference type="EMBL" id="ETI46415.1"/>
    </source>
</evidence>
<gene>
    <name evidence="3" type="ORF">F443_09187</name>
</gene>
<reference evidence="3 4" key="1">
    <citation type="submission" date="2013-11" db="EMBL/GenBank/DDBJ databases">
        <title>The Genome Sequence of Phytophthora parasitica P1569.</title>
        <authorList>
            <consortium name="The Broad Institute Genomics Platform"/>
            <person name="Russ C."/>
            <person name="Tyler B."/>
            <person name="Panabieres F."/>
            <person name="Shan W."/>
            <person name="Tripathy S."/>
            <person name="Grunwald N."/>
            <person name="Machado M."/>
            <person name="Johnson C.S."/>
            <person name="Arredondo F."/>
            <person name="Hong C."/>
            <person name="Coffey M."/>
            <person name="Young S.K."/>
            <person name="Zeng Q."/>
            <person name="Gargeya S."/>
            <person name="Fitzgerald M."/>
            <person name="Abouelleil A."/>
            <person name="Alvarado L."/>
            <person name="Chapman S.B."/>
            <person name="Gainer-Dewar J."/>
            <person name="Goldberg J."/>
            <person name="Griggs A."/>
            <person name="Gujja S."/>
            <person name="Hansen M."/>
            <person name="Howarth C."/>
            <person name="Imamovic A."/>
            <person name="Ireland A."/>
            <person name="Larimer J."/>
            <person name="McCowan C."/>
            <person name="Murphy C."/>
            <person name="Pearson M."/>
            <person name="Poon T.W."/>
            <person name="Priest M."/>
            <person name="Roberts A."/>
            <person name="Saif S."/>
            <person name="Shea T."/>
            <person name="Sykes S."/>
            <person name="Wortman J."/>
            <person name="Nusbaum C."/>
            <person name="Birren B."/>
        </authorList>
    </citation>
    <scope>NUCLEOTIDE SEQUENCE [LARGE SCALE GENOMIC DNA]</scope>
    <source>
        <strain evidence="3 4">P1569</strain>
    </source>
</reference>
<feature type="compositionally biased region" description="Basic and acidic residues" evidence="1">
    <location>
        <begin position="347"/>
        <end position="381"/>
    </location>
</feature>
<dbReference type="Gene3D" id="4.10.60.10">
    <property type="entry name" value="Zinc finger, CCHC-type"/>
    <property type="match status" value="1"/>
</dbReference>
<name>V9F4G8_PHYNI</name>
<dbReference type="InterPro" id="IPR001878">
    <property type="entry name" value="Znf_CCHC"/>
</dbReference>
<comment type="caution">
    <text evidence="3">The sequence shown here is derived from an EMBL/GenBank/DDBJ whole genome shotgun (WGS) entry which is preliminary data.</text>
</comment>